<keyword evidence="1" id="KW-0175">Coiled coil</keyword>
<gene>
    <name evidence="3" type="ORF">BLA29_000578</name>
</gene>
<feature type="compositionally biased region" description="Polar residues" evidence="2">
    <location>
        <begin position="137"/>
        <end position="148"/>
    </location>
</feature>
<proteinExistence type="predicted"/>
<dbReference type="AlphaFoldDB" id="A0A1Y3APC3"/>
<evidence type="ECO:0000256" key="1">
    <source>
        <dbReference type="SAM" id="Coils"/>
    </source>
</evidence>
<organism evidence="3 4">
    <name type="scientific">Euroglyphus maynei</name>
    <name type="common">Mayne's house dust mite</name>
    <dbReference type="NCBI Taxonomy" id="6958"/>
    <lineage>
        <taxon>Eukaryota</taxon>
        <taxon>Metazoa</taxon>
        <taxon>Ecdysozoa</taxon>
        <taxon>Arthropoda</taxon>
        <taxon>Chelicerata</taxon>
        <taxon>Arachnida</taxon>
        <taxon>Acari</taxon>
        <taxon>Acariformes</taxon>
        <taxon>Sarcoptiformes</taxon>
        <taxon>Astigmata</taxon>
        <taxon>Psoroptidia</taxon>
        <taxon>Analgoidea</taxon>
        <taxon>Pyroglyphidae</taxon>
        <taxon>Pyroglyphinae</taxon>
        <taxon>Euroglyphus</taxon>
    </lineage>
</organism>
<dbReference type="Proteomes" id="UP000194236">
    <property type="component" value="Unassembled WGS sequence"/>
</dbReference>
<evidence type="ECO:0000256" key="2">
    <source>
        <dbReference type="SAM" id="MobiDB-lite"/>
    </source>
</evidence>
<name>A0A1Y3APC3_EURMA</name>
<feature type="region of interest" description="Disordered" evidence="2">
    <location>
        <begin position="103"/>
        <end position="170"/>
    </location>
</feature>
<accession>A0A1Y3APC3</accession>
<dbReference type="EMBL" id="MUJZ01066380">
    <property type="protein sequence ID" value="OTF70291.1"/>
    <property type="molecule type" value="Genomic_DNA"/>
</dbReference>
<feature type="coiled-coil region" evidence="1">
    <location>
        <begin position="47"/>
        <end position="102"/>
    </location>
</feature>
<comment type="caution">
    <text evidence="3">The sequence shown here is derived from an EMBL/GenBank/DDBJ whole genome shotgun (WGS) entry which is preliminary data.</text>
</comment>
<protein>
    <submittedName>
        <fullName evidence="3">Uncharacterized protein</fullName>
    </submittedName>
</protein>
<keyword evidence="4" id="KW-1185">Reference proteome</keyword>
<dbReference type="OrthoDB" id="6515030at2759"/>
<sequence length="471" mass="54360">MNRFSKAKNHRPNKDEKFELQKKCIAIDLKVDEINLKVDESNNLKELVDLRCEIHQQNREYRELVRMIFAKTNVEKPLMATVQQLGQKIKEYEEKINRKCDSLKSNGIPTELKSSSKPTKPSPSPSINDKSLRPTPTDVSPSNKSESGIGNDASRPYFRRVDNIPVNEKSSTPKKLSILNEFKMILNNRNTFVDVDSMFDDDEINIRIANGGDLIFDKNPDPTIVEPPVANLEKDWKMNMKNFLQQYHDLPSHELINKFRRSRAPKLLYLSPNDRIEIFNSMLNELAGNYYDEHDKLIVPFTKMAENIDIPLPHSHIIEWALEIVKAGLYSDIVDFRKLQSEIDQCKNDTLRSTLNLSFESKKIQSLDRFRGTIHLLGTMFNKNISKTVKEILEIARILSRQSKYREIYLELFADFILMVGPKLFLYAASPFSSSSSNGDGSKNSITAQLKEFSMKFIQPSDKWPDHLENK</sequence>
<evidence type="ECO:0000313" key="3">
    <source>
        <dbReference type="EMBL" id="OTF70291.1"/>
    </source>
</evidence>
<reference evidence="3 4" key="1">
    <citation type="submission" date="2017-03" db="EMBL/GenBank/DDBJ databases">
        <title>Genome Survey of Euroglyphus maynei.</title>
        <authorList>
            <person name="Arlian L.G."/>
            <person name="Morgan M.S."/>
            <person name="Rider S.D."/>
        </authorList>
    </citation>
    <scope>NUCLEOTIDE SEQUENCE [LARGE SCALE GENOMIC DNA]</scope>
    <source>
        <strain evidence="3">Arlian Lab</strain>
        <tissue evidence="3">Whole body</tissue>
    </source>
</reference>
<evidence type="ECO:0000313" key="4">
    <source>
        <dbReference type="Proteomes" id="UP000194236"/>
    </source>
</evidence>